<evidence type="ECO:0000256" key="5">
    <source>
        <dbReference type="ARBA" id="ARBA00022801"/>
    </source>
</evidence>
<feature type="domain" description="PDZ" evidence="7">
    <location>
        <begin position="302"/>
        <end position="393"/>
    </location>
</feature>
<comment type="similarity">
    <text evidence="1">Belongs to the peptidase S1C family.</text>
</comment>
<dbReference type="Gene3D" id="2.40.10.120">
    <property type="match status" value="1"/>
</dbReference>
<dbReference type="InterPro" id="IPR001940">
    <property type="entry name" value="Peptidase_S1C"/>
</dbReference>
<sequence length="512" mass="55785">MKREYIFSALIALVISASVVGGYHYFEKSEVQLDPVAITTPTQKVLYAANEDGEITPLDFTKTTEKVLDAVVHIQAKRKYGSANRAYQYRQLPDPFRDFFGDSPFGQFFQKPYPEKPQEQEEEMKIPELVPMGAGSGVVINTKGYIVTNNHVIENADEVEVTLHNNTTYKATVVGTDPSTDLALLQIKADALTVMPLVNSDDVQVGEWVLAVGNPFSLNSTVTAGIVSAKARNININKDKFAVESFIQTDAAINPGNSGGALVNLNGDLIGINTAIASRTGTYNGYGFAVPSNIVSKVVEDLLKYGTVQRGMLGVNITTLNTTLAKEKNIDVSQGVFIANVQEESAADKAGVKVDDVIVAVDDKKVNTSPQLQELIARKRPGDKVLLRLIRNGKEKEMSVTLESTSGTTKVTKKEHQVLISMLGADFEKIDKETAKKNDIDGGVKVISLFAGKLRKETQIREGFIITHIDGRKVVDVDDLMDALENKEGGVMIEGIYEDIPGKQYYAFGLGS</sequence>
<dbReference type="SUPFAM" id="SSF50494">
    <property type="entry name" value="Trypsin-like serine proteases"/>
    <property type="match status" value="1"/>
</dbReference>
<keyword evidence="6" id="KW-0720">Serine protease</keyword>
<dbReference type="Pfam" id="PF13365">
    <property type="entry name" value="Trypsin_2"/>
    <property type="match status" value="1"/>
</dbReference>
<dbReference type="PANTHER" id="PTHR22939:SF129">
    <property type="entry name" value="SERINE PROTEASE HTRA2, MITOCHONDRIAL"/>
    <property type="match status" value="1"/>
</dbReference>
<keyword evidence="9" id="KW-1185">Reference proteome</keyword>
<dbReference type="InterPro" id="IPR036034">
    <property type="entry name" value="PDZ_sf"/>
</dbReference>
<organism evidence="8 9">
    <name type="scientific">Dokdonia ponticola</name>
    <dbReference type="NCBI Taxonomy" id="2041041"/>
    <lineage>
        <taxon>Bacteria</taxon>
        <taxon>Pseudomonadati</taxon>
        <taxon>Bacteroidota</taxon>
        <taxon>Flavobacteriia</taxon>
        <taxon>Flavobacteriales</taxon>
        <taxon>Flavobacteriaceae</taxon>
        <taxon>Dokdonia</taxon>
    </lineage>
</organism>
<dbReference type="PANTHER" id="PTHR22939">
    <property type="entry name" value="SERINE PROTEASE FAMILY S1C HTRA-RELATED"/>
    <property type="match status" value="1"/>
</dbReference>
<evidence type="ECO:0000256" key="3">
    <source>
        <dbReference type="ARBA" id="ARBA00022729"/>
    </source>
</evidence>
<dbReference type="InterPro" id="IPR001478">
    <property type="entry name" value="PDZ"/>
</dbReference>
<name>A0ABV9HYT3_9FLAO</name>
<dbReference type="Gene3D" id="2.30.42.10">
    <property type="match status" value="2"/>
</dbReference>
<dbReference type="SMART" id="SM00228">
    <property type="entry name" value="PDZ"/>
    <property type="match status" value="1"/>
</dbReference>
<dbReference type="EMBL" id="JBHSFV010000008">
    <property type="protein sequence ID" value="MFC4635008.1"/>
    <property type="molecule type" value="Genomic_DNA"/>
</dbReference>
<evidence type="ECO:0000256" key="4">
    <source>
        <dbReference type="ARBA" id="ARBA00022737"/>
    </source>
</evidence>
<keyword evidence="5 8" id="KW-0378">Hydrolase</keyword>
<dbReference type="PROSITE" id="PS50106">
    <property type="entry name" value="PDZ"/>
    <property type="match status" value="1"/>
</dbReference>
<gene>
    <name evidence="8" type="ORF">ACFO3O_13890</name>
</gene>
<reference evidence="9" key="1">
    <citation type="journal article" date="2019" name="Int. J. Syst. Evol. Microbiol.">
        <title>The Global Catalogue of Microorganisms (GCM) 10K type strain sequencing project: providing services to taxonomists for standard genome sequencing and annotation.</title>
        <authorList>
            <consortium name="The Broad Institute Genomics Platform"/>
            <consortium name="The Broad Institute Genome Sequencing Center for Infectious Disease"/>
            <person name="Wu L."/>
            <person name="Ma J."/>
        </authorList>
    </citation>
    <scope>NUCLEOTIDE SEQUENCE [LARGE SCALE GENOMIC DNA]</scope>
    <source>
        <strain evidence="9">YJ-61-S</strain>
    </source>
</reference>
<dbReference type="NCBIfam" id="TIGR02037">
    <property type="entry name" value="degP_htrA_DO"/>
    <property type="match status" value="1"/>
</dbReference>
<evidence type="ECO:0000256" key="1">
    <source>
        <dbReference type="ARBA" id="ARBA00010541"/>
    </source>
</evidence>
<protein>
    <submittedName>
        <fullName evidence="8">Do family serine endopeptidase</fullName>
        <ecNumber evidence="8">3.4.21.107</ecNumber>
    </submittedName>
</protein>
<comment type="caution">
    <text evidence="8">The sequence shown here is derived from an EMBL/GenBank/DDBJ whole genome shotgun (WGS) entry which is preliminary data.</text>
</comment>
<dbReference type="InterPro" id="IPR011782">
    <property type="entry name" value="Pept_S1C_Do"/>
</dbReference>
<proteinExistence type="inferred from homology"/>
<evidence type="ECO:0000259" key="7">
    <source>
        <dbReference type="PROSITE" id="PS50106"/>
    </source>
</evidence>
<dbReference type="EC" id="3.4.21.107" evidence="8"/>
<keyword evidence="2" id="KW-0645">Protease</keyword>
<keyword evidence="4" id="KW-0677">Repeat</keyword>
<dbReference type="InterPro" id="IPR009003">
    <property type="entry name" value="Peptidase_S1_PA"/>
</dbReference>
<evidence type="ECO:0000313" key="8">
    <source>
        <dbReference type="EMBL" id="MFC4635008.1"/>
    </source>
</evidence>
<dbReference type="Proteomes" id="UP001596043">
    <property type="component" value="Unassembled WGS sequence"/>
</dbReference>
<accession>A0ABV9HYT3</accession>
<evidence type="ECO:0000313" key="9">
    <source>
        <dbReference type="Proteomes" id="UP001596043"/>
    </source>
</evidence>
<evidence type="ECO:0000256" key="6">
    <source>
        <dbReference type="ARBA" id="ARBA00022825"/>
    </source>
</evidence>
<dbReference type="RefSeq" id="WP_379979813.1">
    <property type="nucleotide sequence ID" value="NZ_JBHSFV010000008.1"/>
</dbReference>
<dbReference type="Pfam" id="PF13180">
    <property type="entry name" value="PDZ_2"/>
    <property type="match status" value="1"/>
</dbReference>
<keyword evidence="3" id="KW-0732">Signal</keyword>
<dbReference type="SUPFAM" id="SSF50156">
    <property type="entry name" value="PDZ domain-like"/>
    <property type="match status" value="2"/>
</dbReference>
<evidence type="ECO:0000256" key="2">
    <source>
        <dbReference type="ARBA" id="ARBA00022670"/>
    </source>
</evidence>
<dbReference type="GO" id="GO:0016787">
    <property type="term" value="F:hydrolase activity"/>
    <property type="evidence" value="ECO:0007669"/>
    <property type="project" value="UniProtKB-KW"/>
</dbReference>
<dbReference type="PRINTS" id="PR00834">
    <property type="entry name" value="PROTEASES2C"/>
</dbReference>